<name>A0ABT7BVZ1_9CYAN</name>
<feature type="chain" id="PRO_5047531569" evidence="1">
    <location>
        <begin position="36"/>
        <end position="138"/>
    </location>
</feature>
<dbReference type="Proteomes" id="UP001232992">
    <property type="component" value="Unassembled WGS sequence"/>
</dbReference>
<gene>
    <name evidence="2" type="ORF">PMH09_09105</name>
</gene>
<dbReference type="RefSeq" id="WP_283758011.1">
    <property type="nucleotide sequence ID" value="NZ_JAQOSQ010000007.1"/>
</dbReference>
<evidence type="ECO:0000313" key="2">
    <source>
        <dbReference type="EMBL" id="MDJ1183356.1"/>
    </source>
</evidence>
<feature type="signal peptide" evidence="1">
    <location>
        <begin position="1"/>
        <end position="35"/>
    </location>
</feature>
<dbReference type="InterPro" id="IPR018488">
    <property type="entry name" value="cNMP-bd_CS"/>
</dbReference>
<proteinExistence type="predicted"/>
<reference evidence="2 3" key="1">
    <citation type="submission" date="2023-01" db="EMBL/GenBank/DDBJ databases">
        <title>Novel diversity within Roseofilum (Cyanobacteria; Desertifilaceae) from marine benthic mats with descriptions of four novel species.</title>
        <authorList>
            <person name="Wang Y."/>
            <person name="Berthold D.E."/>
            <person name="Hu J."/>
            <person name="Lefler F.W."/>
            <person name="Laughinghouse H.D. IV."/>
        </authorList>
    </citation>
    <scope>NUCLEOTIDE SEQUENCE [LARGE SCALE GENOMIC DNA]</scope>
    <source>
        <strain evidence="2 3">BLCC-M143</strain>
    </source>
</reference>
<keyword evidence="1" id="KW-0732">Signal</keyword>
<protein>
    <submittedName>
        <fullName evidence="2">Uncharacterized protein</fullName>
    </submittedName>
</protein>
<dbReference type="PROSITE" id="PS00888">
    <property type="entry name" value="CNMP_BINDING_1"/>
    <property type="match status" value="1"/>
</dbReference>
<keyword evidence="3" id="KW-1185">Reference proteome</keyword>
<dbReference type="EMBL" id="JAQOSQ010000007">
    <property type="protein sequence ID" value="MDJ1183356.1"/>
    <property type="molecule type" value="Genomic_DNA"/>
</dbReference>
<sequence length="138" mass="15138">MAKPLNILRQPTNALLLGAVAGLMTLATAVAPAVAQTKIAQLRNYCNNGESLYLSAETQNFWVNICGGDAPYTYVGVDKSTGDSIRLNLHGYEPDGSFFEAWNGNYSYIISFGDRGDHYLVVSQGDTTILEERLINWE</sequence>
<organism evidence="2 3">
    <name type="scientific">Roseofilum casamattae BLCC-M143</name>
    <dbReference type="NCBI Taxonomy" id="3022442"/>
    <lineage>
        <taxon>Bacteria</taxon>
        <taxon>Bacillati</taxon>
        <taxon>Cyanobacteriota</taxon>
        <taxon>Cyanophyceae</taxon>
        <taxon>Desertifilales</taxon>
        <taxon>Desertifilaceae</taxon>
        <taxon>Roseofilum</taxon>
        <taxon>Roseofilum casamattae</taxon>
    </lineage>
</organism>
<comment type="caution">
    <text evidence="2">The sequence shown here is derived from an EMBL/GenBank/DDBJ whole genome shotgun (WGS) entry which is preliminary data.</text>
</comment>
<accession>A0ABT7BVZ1</accession>
<evidence type="ECO:0000256" key="1">
    <source>
        <dbReference type="SAM" id="SignalP"/>
    </source>
</evidence>
<evidence type="ECO:0000313" key="3">
    <source>
        <dbReference type="Proteomes" id="UP001232992"/>
    </source>
</evidence>